<gene>
    <name evidence="1" type="ORF">BcepSauron_123</name>
</gene>
<evidence type="ECO:0000313" key="1">
    <source>
        <dbReference type="EMBL" id="QBQ74503.1"/>
    </source>
</evidence>
<name>A0A482MMW9_9CAUD</name>
<proteinExistence type="predicted"/>
<reference evidence="1 2" key="1">
    <citation type="submission" date="2019-02" db="EMBL/GenBank/DDBJ databases">
        <title>Complete genome sequence of Burkholderia cenocepacia phage BcepSauron.</title>
        <authorList>
            <person name="Park K."/>
            <person name="Gonzalez C."/>
            <person name="Liu M."/>
            <person name="Gill J."/>
        </authorList>
    </citation>
    <scope>NUCLEOTIDE SEQUENCE [LARGE SCALE GENOMIC DNA]</scope>
</reference>
<sequence>MKVGDQVKLVGAAAESFPEHKVGVILQDDSAPPSYVSVQFVGKEQPLFLNRRMVEAVA</sequence>
<dbReference type="Proteomes" id="UP000301424">
    <property type="component" value="Segment"/>
</dbReference>
<organism evidence="1 2">
    <name type="scientific">Burkholderia phage BcepSauron</name>
    <dbReference type="NCBI Taxonomy" id="2530033"/>
    <lineage>
        <taxon>Viruses</taxon>
        <taxon>Duplodnaviria</taxon>
        <taxon>Heunggongvirae</taxon>
        <taxon>Uroviricota</taxon>
        <taxon>Caudoviricetes</taxon>
        <taxon>Sarumanvirus</taxon>
        <taxon>Sarumanvirus bcepsauron</taxon>
    </lineage>
</organism>
<dbReference type="EMBL" id="MK552141">
    <property type="protein sequence ID" value="QBQ74503.1"/>
    <property type="molecule type" value="Genomic_DNA"/>
</dbReference>
<evidence type="ECO:0000313" key="2">
    <source>
        <dbReference type="Proteomes" id="UP000301424"/>
    </source>
</evidence>
<protein>
    <submittedName>
        <fullName evidence="1">Uncharacterized protein</fullName>
    </submittedName>
</protein>
<accession>A0A482MMW9</accession>
<keyword evidence="2" id="KW-1185">Reference proteome</keyword>